<accession>A0A9W4UVC6</accession>
<dbReference type="AlphaFoldDB" id="A0A9W4UVC6"/>
<protein>
    <submittedName>
        <fullName evidence="2">Uncharacterized protein</fullName>
    </submittedName>
</protein>
<dbReference type="Proteomes" id="UP001152607">
    <property type="component" value="Unassembled WGS sequence"/>
</dbReference>
<evidence type="ECO:0000313" key="3">
    <source>
        <dbReference type="Proteomes" id="UP001152607"/>
    </source>
</evidence>
<keyword evidence="1" id="KW-0732">Signal</keyword>
<evidence type="ECO:0000313" key="2">
    <source>
        <dbReference type="EMBL" id="CAI6341402.1"/>
    </source>
</evidence>
<proteinExistence type="predicted"/>
<name>A0A9W4UVC6_9PLEO</name>
<sequence>MDPPTVERIFSLTTLILTCLTTMSLHSSSEKAPSYNELNKERYKENNHICDAHSRASIPFIHAQLQQQQAKEAIRAISIAFGNLADGSGCSECILREIAQTVTLCLRELKTAKKNGKWSKEEKKTMKREVKVAFKDIKREVKQTWKNGD</sequence>
<evidence type="ECO:0000256" key="1">
    <source>
        <dbReference type="SAM" id="SignalP"/>
    </source>
</evidence>
<feature type="signal peptide" evidence="1">
    <location>
        <begin position="1"/>
        <end position="27"/>
    </location>
</feature>
<feature type="chain" id="PRO_5040926701" evidence="1">
    <location>
        <begin position="28"/>
        <end position="149"/>
    </location>
</feature>
<gene>
    <name evidence="2" type="ORF">PDIGIT_LOCUS14599</name>
</gene>
<comment type="caution">
    <text evidence="2">The sequence shown here is derived from an EMBL/GenBank/DDBJ whole genome shotgun (WGS) entry which is preliminary data.</text>
</comment>
<dbReference type="OrthoDB" id="5137215at2759"/>
<reference evidence="2" key="1">
    <citation type="submission" date="2023-01" db="EMBL/GenBank/DDBJ databases">
        <authorList>
            <person name="Van Ghelder C."/>
            <person name="Rancurel C."/>
        </authorList>
    </citation>
    <scope>NUCLEOTIDE SEQUENCE</scope>
    <source>
        <strain evidence="2">CNCM I-4278</strain>
    </source>
</reference>
<dbReference type="EMBL" id="CAOQHR010000012">
    <property type="protein sequence ID" value="CAI6341402.1"/>
    <property type="molecule type" value="Genomic_DNA"/>
</dbReference>
<keyword evidence="3" id="KW-1185">Reference proteome</keyword>
<organism evidence="2 3">
    <name type="scientific">Periconia digitata</name>
    <dbReference type="NCBI Taxonomy" id="1303443"/>
    <lineage>
        <taxon>Eukaryota</taxon>
        <taxon>Fungi</taxon>
        <taxon>Dikarya</taxon>
        <taxon>Ascomycota</taxon>
        <taxon>Pezizomycotina</taxon>
        <taxon>Dothideomycetes</taxon>
        <taxon>Pleosporomycetidae</taxon>
        <taxon>Pleosporales</taxon>
        <taxon>Massarineae</taxon>
        <taxon>Periconiaceae</taxon>
        <taxon>Periconia</taxon>
    </lineage>
</organism>